<keyword evidence="1" id="KW-0732">Signal</keyword>
<organism evidence="2 3">
    <name type="scientific">Tachysurus vachellii</name>
    <name type="common">Darkbarbel catfish</name>
    <name type="synonym">Pelteobagrus vachellii</name>
    <dbReference type="NCBI Taxonomy" id="175792"/>
    <lineage>
        <taxon>Eukaryota</taxon>
        <taxon>Metazoa</taxon>
        <taxon>Chordata</taxon>
        <taxon>Craniata</taxon>
        <taxon>Vertebrata</taxon>
        <taxon>Euteleostomi</taxon>
        <taxon>Actinopterygii</taxon>
        <taxon>Neopterygii</taxon>
        <taxon>Teleostei</taxon>
        <taxon>Ostariophysi</taxon>
        <taxon>Siluriformes</taxon>
        <taxon>Bagridae</taxon>
        <taxon>Tachysurus</taxon>
    </lineage>
</organism>
<dbReference type="Proteomes" id="UP001187315">
    <property type="component" value="Unassembled WGS sequence"/>
</dbReference>
<evidence type="ECO:0000313" key="2">
    <source>
        <dbReference type="EMBL" id="KAK2855291.1"/>
    </source>
</evidence>
<keyword evidence="3" id="KW-1185">Reference proteome</keyword>
<reference evidence="2" key="1">
    <citation type="submission" date="2023-08" db="EMBL/GenBank/DDBJ databases">
        <title>Pelteobagrus vachellii genome.</title>
        <authorList>
            <person name="Liu H."/>
        </authorList>
    </citation>
    <scope>NUCLEOTIDE SEQUENCE</scope>
    <source>
        <strain evidence="2">PRFRI_2022a</strain>
        <tissue evidence="2">Muscle</tissue>
    </source>
</reference>
<feature type="signal peptide" evidence="1">
    <location>
        <begin position="1"/>
        <end position="22"/>
    </location>
</feature>
<protein>
    <submittedName>
        <fullName evidence="2">Uncharacterized protein</fullName>
    </submittedName>
</protein>
<evidence type="ECO:0000256" key="1">
    <source>
        <dbReference type="SAM" id="SignalP"/>
    </source>
</evidence>
<accession>A0AA88T679</accession>
<proteinExistence type="predicted"/>
<evidence type="ECO:0000313" key="3">
    <source>
        <dbReference type="Proteomes" id="UP001187315"/>
    </source>
</evidence>
<gene>
    <name evidence="2" type="ORF">Q7C36_007160</name>
</gene>
<feature type="chain" id="PRO_5041650203" evidence="1">
    <location>
        <begin position="23"/>
        <end position="81"/>
    </location>
</feature>
<name>A0AA88T679_TACVA</name>
<comment type="caution">
    <text evidence="2">The sequence shown here is derived from an EMBL/GenBank/DDBJ whole genome shotgun (WGS) entry which is preliminary data.</text>
</comment>
<sequence>MVTNVLGVALAVALMVTEGSWGKGKVNDMSNAEDLTNLYNSKVYEAERMTRPMEGQSHSGVREFLSDCGGGCRPHGRSRRL</sequence>
<dbReference type="EMBL" id="JAVHJS010000006">
    <property type="protein sequence ID" value="KAK2855291.1"/>
    <property type="molecule type" value="Genomic_DNA"/>
</dbReference>
<dbReference type="AlphaFoldDB" id="A0AA88T679"/>